<evidence type="ECO:0000256" key="3">
    <source>
        <dbReference type="ARBA" id="ARBA00023203"/>
    </source>
</evidence>
<dbReference type="Gene3D" id="2.120.10.80">
    <property type="entry name" value="Kelch-type beta propeller"/>
    <property type="match status" value="2"/>
</dbReference>
<keyword evidence="3" id="KW-0009">Actin-binding</keyword>
<dbReference type="InterPro" id="IPR015915">
    <property type="entry name" value="Kelch-typ_b-propeller"/>
</dbReference>
<dbReference type="PROSITE" id="PS50097">
    <property type="entry name" value="BTB"/>
    <property type="match status" value="1"/>
</dbReference>
<dbReference type="InterPro" id="IPR006652">
    <property type="entry name" value="Kelch_1"/>
</dbReference>
<evidence type="ECO:0000313" key="6">
    <source>
        <dbReference type="Proteomes" id="UP000789390"/>
    </source>
</evidence>
<dbReference type="SMART" id="SM00225">
    <property type="entry name" value="BTB"/>
    <property type="match status" value="1"/>
</dbReference>
<dbReference type="Proteomes" id="UP000789390">
    <property type="component" value="Unassembled WGS sequence"/>
</dbReference>
<dbReference type="Gene3D" id="3.30.710.10">
    <property type="entry name" value="Potassium Channel Kv1.1, Chain A"/>
    <property type="match status" value="1"/>
</dbReference>
<dbReference type="Pfam" id="PF01344">
    <property type="entry name" value="Kelch_1"/>
    <property type="match status" value="4"/>
</dbReference>
<dbReference type="EMBL" id="CAKKLH010000337">
    <property type="protein sequence ID" value="CAH0113282.1"/>
    <property type="molecule type" value="Genomic_DNA"/>
</dbReference>
<dbReference type="PANTHER" id="PTHR24412">
    <property type="entry name" value="KELCH PROTEIN"/>
    <property type="match status" value="1"/>
</dbReference>
<dbReference type="InterPro" id="IPR000210">
    <property type="entry name" value="BTB/POZ_dom"/>
</dbReference>
<dbReference type="Pfam" id="PF07707">
    <property type="entry name" value="BACK"/>
    <property type="match status" value="1"/>
</dbReference>
<dbReference type="Gene3D" id="1.25.40.420">
    <property type="match status" value="1"/>
</dbReference>
<dbReference type="Pfam" id="PF00651">
    <property type="entry name" value="BTB"/>
    <property type="match status" value="1"/>
</dbReference>
<reference evidence="5" key="1">
    <citation type="submission" date="2021-11" db="EMBL/GenBank/DDBJ databases">
        <authorList>
            <person name="Schell T."/>
        </authorList>
    </citation>
    <scope>NUCLEOTIDE SEQUENCE</scope>
    <source>
        <strain evidence="5">M5</strain>
    </source>
</reference>
<comment type="caution">
    <text evidence="5">The sequence shown here is derived from an EMBL/GenBank/DDBJ whole genome shotgun (WGS) entry which is preliminary data.</text>
</comment>
<dbReference type="SUPFAM" id="SSF54695">
    <property type="entry name" value="POZ domain"/>
    <property type="match status" value="1"/>
</dbReference>
<dbReference type="AlphaFoldDB" id="A0A8J2S9E3"/>
<keyword evidence="6" id="KW-1185">Reference proteome</keyword>
<evidence type="ECO:0000313" key="5">
    <source>
        <dbReference type="EMBL" id="CAH0113282.1"/>
    </source>
</evidence>
<dbReference type="GO" id="GO:0003779">
    <property type="term" value="F:actin binding"/>
    <property type="evidence" value="ECO:0007669"/>
    <property type="project" value="UniProtKB-KW"/>
</dbReference>
<keyword evidence="1" id="KW-0880">Kelch repeat</keyword>
<accession>A0A8J2S9E3</accession>
<proteinExistence type="predicted"/>
<name>A0A8J2S9E3_9CRUS</name>
<dbReference type="SMART" id="SM00875">
    <property type="entry name" value="BACK"/>
    <property type="match status" value="1"/>
</dbReference>
<dbReference type="OrthoDB" id="45365at2759"/>
<protein>
    <recommendedName>
        <fullName evidence="4">BTB domain-containing protein</fullName>
    </recommendedName>
</protein>
<feature type="domain" description="BTB" evidence="4">
    <location>
        <begin position="66"/>
        <end position="138"/>
    </location>
</feature>
<dbReference type="PANTHER" id="PTHR24412:SF497">
    <property type="entry name" value="KELCH-LIKE PROTEIN 18"/>
    <property type="match status" value="1"/>
</dbReference>
<keyword evidence="2" id="KW-0677">Repeat</keyword>
<sequence length="663" mass="74111">MLGYEQGIRNCNACSLSVQQTNPSFDSNGDKDNEGQETDVWEFRDAVFPTVLMDGLNYLRTTGLLCDVILITGKDEHPAQRVVLAAVSPYFRAMFSGTGTSLRFLESKQDKITLHDIDSTILEQILNFIYTAEIQITENNVGDFLVAADFLQINSLQNLCCQYLRSQMNASNCIGIFLSAKSRNCRELAVHAKRYALEHFRHVVQEEEFLQLPFSELKGFLESHLLNTTGEGELLETVTKWVEHKPSERMQFLQSLVSEIDVWQVPAEKLLSFVNSEILLRRLRDSGFTSEQLQLNDTVVLGGDFKMAVDKILSQRCDSPCSKSQSHQLTHSKKIRHSYEQEVIVALGGESNGFVLNSMECYTLGYDGWRCSIPTAVALSGIPNPSQVMPPMRTQRIFPACCSADYTIFVIGGICGGKLIDSCEFYSVQSNEWISLASLPIGIHGSGAALPNQVLCVIGGRSDQGIEKRAWVYEERFNIWEVLPPMQFHRVHHGVTSLNCLLYAVGGLETSFLKASVLVLGGRQQTDEQFLSSVECYDPALQRWIPIAPMHEARAYCGVVTVGSFLYAIGGFNGISWLRSMERYNPLTNQWTLLTSMSVARSSFGTTVWNGRIYVIGGSDGIHLLNTVEKFNPRTNRWHCAQAMQVRRLGLGAATVKVPLKME</sequence>
<evidence type="ECO:0000256" key="1">
    <source>
        <dbReference type="ARBA" id="ARBA00022441"/>
    </source>
</evidence>
<dbReference type="SUPFAM" id="SSF117281">
    <property type="entry name" value="Kelch motif"/>
    <property type="match status" value="2"/>
</dbReference>
<dbReference type="InterPro" id="IPR011705">
    <property type="entry name" value="BACK"/>
</dbReference>
<organism evidence="5 6">
    <name type="scientific">Daphnia galeata</name>
    <dbReference type="NCBI Taxonomy" id="27404"/>
    <lineage>
        <taxon>Eukaryota</taxon>
        <taxon>Metazoa</taxon>
        <taxon>Ecdysozoa</taxon>
        <taxon>Arthropoda</taxon>
        <taxon>Crustacea</taxon>
        <taxon>Branchiopoda</taxon>
        <taxon>Diplostraca</taxon>
        <taxon>Cladocera</taxon>
        <taxon>Anomopoda</taxon>
        <taxon>Daphniidae</taxon>
        <taxon>Daphnia</taxon>
    </lineage>
</organism>
<dbReference type="InterPro" id="IPR011333">
    <property type="entry name" value="SKP1/BTB/POZ_sf"/>
</dbReference>
<gene>
    <name evidence="5" type="ORF">DGAL_LOCUS17165</name>
</gene>
<evidence type="ECO:0000256" key="2">
    <source>
        <dbReference type="ARBA" id="ARBA00022737"/>
    </source>
</evidence>
<dbReference type="SMART" id="SM00612">
    <property type="entry name" value="Kelch"/>
    <property type="match status" value="5"/>
</dbReference>
<evidence type="ECO:0000259" key="4">
    <source>
        <dbReference type="PROSITE" id="PS50097"/>
    </source>
</evidence>